<proteinExistence type="predicted"/>
<accession>A0A9W6MU48</accession>
<evidence type="ECO:0000313" key="3">
    <source>
        <dbReference type="Proteomes" id="UP001143372"/>
    </source>
</evidence>
<reference evidence="2" key="1">
    <citation type="journal article" date="2014" name="Int. J. Syst. Evol. Microbiol.">
        <title>Complete genome sequence of Corynebacterium casei LMG S-19264T (=DSM 44701T), isolated from a smear-ripened cheese.</title>
        <authorList>
            <consortium name="US DOE Joint Genome Institute (JGI-PGF)"/>
            <person name="Walter F."/>
            <person name="Albersmeier A."/>
            <person name="Kalinowski J."/>
            <person name="Ruckert C."/>
        </authorList>
    </citation>
    <scope>NUCLEOTIDE SEQUENCE</scope>
    <source>
        <strain evidence="2">VKM B-2347</strain>
    </source>
</reference>
<reference evidence="2" key="2">
    <citation type="submission" date="2023-01" db="EMBL/GenBank/DDBJ databases">
        <authorList>
            <person name="Sun Q."/>
            <person name="Evtushenko L."/>
        </authorList>
    </citation>
    <scope>NUCLEOTIDE SEQUENCE</scope>
    <source>
        <strain evidence="2">VKM B-2347</strain>
    </source>
</reference>
<protein>
    <recommendedName>
        <fullName evidence="4">DUF2188 domain-containing protein</fullName>
    </recommendedName>
</protein>
<dbReference type="Pfam" id="PF09954">
    <property type="entry name" value="DUF2188"/>
    <property type="match status" value="1"/>
</dbReference>
<evidence type="ECO:0000256" key="1">
    <source>
        <dbReference type="SAM" id="MobiDB-lite"/>
    </source>
</evidence>
<dbReference type="EMBL" id="BSFI01000003">
    <property type="protein sequence ID" value="GLK67029.1"/>
    <property type="molecule type" value="Genomic_DNA"/>
</dbReference>
<dbReference type="Proteomes" id="UP001143372">
    <property type="component" value="Unassembled WGS sequence"/>
</dbReference>
<keyword evidence="3" id="KW-1185">Reference proteome</keyword>
<comment type="caution">
    <text evidence="2">The sequence shown here is derived from an EMBL/GenBank/DDBJ whole genome shotgun (WGS) entry which is preliminary data.</text>
</comment>
<organism evidence="2 3">
    <name type="scientific">Hansschlegelia plantiphila</name>
    <dbReference type="NCBI Taxonomy" id="374655"/>
    <lineage>
        <taxon>Bacteria</taxon>
        <taxon>Pseudomonadati</taxon>
        <taxon>Pseudomonadota</taxon>
        <taxon>Alphaproteobacteria</taxon>
        <taxon>Hyphomicrobiales</taxon>
        <taxon>Methylopilaceae</taxon>
        <taxon>Hansschlegelia</taxon>
    </lineage>
</organism>
<gene>
    <name evidence="2" type="ORF">GCM10008179_06670</name>
</gene>
<sequence length="127" mass="14011">MAKSPPAKTPSSYRTVGRTYDGVKVLAPKTKSKTFTAAEVRRAIAKAIEEVSRADKPLLRESDSPRIQKRKDGRFEVKKPGAKRASAVTDTQTEAIARAKEIEPNKAPIAKRVRKGPGVKRGTWRKT</sequence>
<evidence type="ECO:0008006" key="4">
    <source>
        <dbReference type="Google" id="ProtNLM"/>
    </source>
</evidence>
<evidence type="ECO:0000313" key="2">
    <source>
        <dbReference type="EMBL" id="GLK67029.1"/>
    </source>
</evidence>
<dbReference type="AlphaFoldDB" id="A0A9W6MU48"/>
<name>A0A9W6MU48_9HYPH</name>
<feature type="region of interest" description="Disordered" evidence="1">
    <location>
        <begin position="59"/>
        <end position="90"/>
    </location>
</feature>
<dbReference type="InterPro" id="IPR018691">
    <property type="entry name" value="DUF2188"/>
</dbReference>